<evidence type="ECO:0000256" key="3">
    <source>
        <dbReference type="ARBA" id="ARBA00005811"/>
    </source>
</evidence>
<reference evidence="16" key="2">
    <citation type="journal article" date="2021" name="Int. J. Syst. Evol. Microbiol.">
        <title>Bradyrhizobium septentrionale sp. nov. (sv. septentrionale) and Bradyrhizobium quebecense sp. nov. (sv. septentrionale) associated with legumes native to Canada possess rearranged symbiosis genes and numerous insertion sequences.</title>
        <authorList>
            <person name="Bromfield E.S.P."/>
            <person name="Cloutier S."/>
        </authorList>
    </citation>
    <scope>NUCLEOTIDE SEQUENCE</scope>
    <source>
        <strain evidence="16">5S5</strain>
    </source>
</reference>
<keyword evidence="6 13" id="KW-0813">Transport</keyword>
<dbReference type="Gene3D" id="3.30.420.270">
    <property type="match status" value="1"/>
</dbReference>
<dbReference type="GO" id="GO:0005886">
    <property type="term" value="C:plasma membrane"/>
    <property type="evidence" value="ECO:0007669"/>
    <property type="project" value="UniProtKB-SubCell"/>
</dbReference>
<gene>
    <name evidence="15" type="primary">exbD</name>
    <name evidence="15" type="ORF">HAP48_018140</name>
    <name evidence="16" type="ORF">WDK88_27055</name>
</gene>
<evidence type="ECO:0000256" key="9">
    <source>
        <dbReference type="ARBA" id="ARBA00022692"/>
    </source>
</evidence>
<dbReference type="Proteomes" id="UP001432046">
    <property type="component" value="Chromosome"/>
</dbReference>
<dbReference type="EMBL" id="CP147711">
    <property type="protein sequence ID" value="WXC77117.1"/>
    <property type="molecule type" value="Genomic_DNA"/>
</dbReference>
<keyword evidence="7" id="KW-1003">Cell membrane</keyword>
<comment type="subunit">
    <text evidence="4">The accessory proteins ExbB and ExbD seem to form a complex with TonB.</text>
</comment>
<dbReference type="EMBL" id="JAAOLE020000001">
    <property type="protein sequence ID" value="NVI44834.1"/>
    <property type="molecule type" value="Genomic_DNA"/>
</dbReference>
<keyword evidence="12 14" id="KW-0472">Membrane</keyword>
<evidence type="ECO:0000256" key="5">
    <source>
        <dbReference type="ARBA" id="ARBA00022090"/>
    </source>
</evidence>
<evidence type="ECO:0000256" key="7">
    <source>
        <dbReference type="ARBA" id="ARBA00022475"/>
    </source>
</evidence>
<keyword evidence="10 13" id="KW-0653">Protein transport</keyword>
<feature type="transmembrane region" description="Helical" evidence="14">
    <location>
        <begin position="20"/>
        <end position="42"/>
    </location>
</feature>
<evidence type="ECO:0000313" key="15">
    <source>
        <dbReference type="EMBL" id="NVI44834.1"/>
    </source>
</evidence>
<keyword evidence="11 14" id="KW-1133">Transmembrane helix</keyword>
<comment type="subcellular location">
    <subcellularLocation>
        <location evidence="2">Cell inner membrane</location>
        <topology evidence="2">Single-pass type II membrane protein</topology>
    </subcellularLocation>
    <subcellularLocation>
        <location evidence="13">Cell membrane</location>
        <topology evidence="13">Single-pass type II membrane protein</topology>
    </subcellularLocation>
</comment>
<dbReference type="GO" id="GO:0022857">
    <property type="term" value="F:transmembrane transporter activity"/>
    <property type="evidence" value="ECO:0007669"/>
    <property type="project" value="InterPro"/>
</dbReference>
<dbReference type="AlphaFoldDB" id="A0A974A232"/>
<evidence type="ECO:0000256" key="1">
    <source>
        <dbReference type="ARBA" id="ARBA00003540"/>
    </source>
</evidence>
<comment type="function">
    <text evidence="1">Involved in the TonB-dependent energy-dependent transport of various receptor-bound substrates.</text>
</comment>
<keyword evidence="17" id="KW-1185">Reference proteome</keyword>
<evidence type="ECO:0000256" key="10">
    <source>
        <dbReference type="ARBA" id="ARBA00022927"/>
    </source>
</evidence>
<evidence type="ECO:0000256" key="11">
    <source>
        <dbReference type="ARBA" id="ARBA00022989"/>
    </source>
</evidence>
<proteinExistence type="inferred from homology"/>
<dbReference type="PANTHER" id="PTHR30558">
    <property type="entry name" value="EXBD MEMBRANE COMPONENT OF PMF-DRIVEN MACROMOLECULE IMPORT SYSTEM"/>
    <property type="match status" value="1"/>
</dbReference>
<protein>
    <recommendedName>
        <fullName evidence="5">Biopolymer transport protein ExbD</fullName>
    </recommendedName>
</protein>
<dbReference type="Pfam" id="PF02472">
    <property type="entry name" value="ExbD"/>
    <property type="match status" value="1"/>
</dbReference>
<evidence type="ECO:0000256" key="2">
    <source>
        <dbReference type="ARBA" id="ARBA00004249"/>
    </source>
</evidence>
<name>A0A974A232_9BRAD</name>
<evidence type="ECO:0000256" key="13">
    <source>
        <dbReference type="RuleBase" id="RU003879"/>
    </source>
</evidence>
<sequence>MSVSISENDGDDDFAESHEINVTPFIDVMLVLLIIFMVAAPLSTVDLPIDLPTSSATPQKKPDKPTYVSIKPDLTLAIGENSVKRADLVNALDAVPEMSRDKYVFVRADRVVPYGELMGVMELLRAGGYTRVKLVTLEGVPGAPAEPQAAEPAKP</sequence>
<dbReference type="GO" id="GO:0015031">
    <property type="term" value="P:protein transport"/>
    <property type="evidence" value="ECO:0007669"/>
    <property type="project" value="UniProtKB-KW"/>
</dbReference>
<evidence type="ECO:0000313" key="17">
    <source>
        <dbReference type="Proteomes" id="UP001432046"/>
    </source>
</evidence>
<reference evidence="15" key="1">
    <citation type="submission" date="2020-06" db="EMBL/GenBank/DDBJ databases">
        <title>Whole Genome Sequence of Bradyrhizobium sp. Strain 1S1.</title>
        <authorList>
            <person name="Bromfield E.S.P."/>
            <person name="Cloutier S."/>
        </authorList>
    </citation>
    <scope>NUCLEOTIDE SEQUENCE [LARGE SCALE GENOMIC DNA]</scope>
    <source>
        <strain evidence="15">1S1</strain>
    </source>
</reference>
<evidence type="ECO:0000256" key="6">
    <source>
        <dbReference type="ARBA" id="ARBA00022448"/>
    </source>
</evidence>
<dbReference type="InterPro" id="IPR014170">
    <property type="entry name" value="TonB_ExbD_1"/>
</dbReference>
<comment type="similarity">
    <text evidence="3 13">Belongs to the ExbD/TolR family.</text>
</comment>
<accession>A0A974A232</accession>
<dbReference type="InterPro" id="IPR003400">
    <property type="entry name" value="ExbD"/>
</dbReference>
<dbReference type="RefSeq" id="WP_166204266.1">
    <property type="nucleotide sequence ID" value="NZ_CP088285.1"/>
</dbReference>
<evidence type="ECO:0000256" key="12">
    <source>
        <dbReference type="ARBA" id="ARBA00023136"/>
    </source>
</evidence>
<evidence type="ECO:0000256" key="8">
    <source>
        <dbReference type="ARBA" id="ARBA00022519"/>
    </source>
</evidence>
<reference evidence="16" key="3">
    <citation type="submission" date="2024-03" db="EMBL/GenBank/DDBJ databases">
        <authorList>
            <person name="Bromfield E.S.P."/>
            <person name="Cloutier S."/>
        </authorList>
    </citation>
    <scope>NUCLEOTIDE SEQUENCE</scope>
    <source>
        <strain evidence="16">5S5</strain>
    </source>
</reference>
<evidence type="ECO:0000256" key="4">
    <source>
        <dbReference type="ARBA" id="ARBA00011471"/>
    </source>
</evidence>
<evidence type="ECO:0000256" key="14">
    <source>
        <dbReference type="SAM" id="Phobius"/>
    </source>
</evidence>
<keyword evidence="9 13" id="KW-0812">Transmembrane</keyword>
<dbReference type="NCBIfam" id="TIGR02803">
    <property type="entry name" value="ExbD_1"/>
    <property type="match status" value="1"/>
</dbReference>
<keyword evidence="8" id="KW-0997">Cell inner membrane</keyword>
<dbReference type="PANTHER" id="PTHR30558:SF9">
    <property type="entry name" value="BIOPOLYMER TRANSPORT PROTEIN EXBD"/>
    <property type="match status" value="1"/>
</dbReference>
<evidence type="ECO:0000313" key="16">
    <source>
        <dbReference type="EMBL" id="WXC77117.1"/>
    </source>
</evidence>
<organism evidence="15">
    <name type="scientific">Bradyrhizobium septentrionale</name>
    <dbReference type="NCBI Taxonomy" id="1404411"/>
    <lineage>
        <taxon>Bacteria</taxon>
        <taxon>Pseudomonadati</taxon>
        <taxon>Pseudomonadota</taxon>
        <taxon>Alphaproteobacteria</taxon>
        <taxon>Hyphomicrobiales</taxon>
        <taxon>Nitrobacteraceae</taxon>
        <taxon>Bradyrhizobium</taxon>
    </lineage>
</organism>